<keyword evidence="6 12" id="KW-0479">Metal-binding</keyword>
<feature type="binding site" description="axial binding residue" evidence="12">
    <location>
        <position position="444"/>
    </location>
    <ligand>
        <name>heme</name>
        <dbReference type="ChEBI" id="CHEBI:30413"/>
    </ligand>
    <ligandPart>
        <name>Fe</name>
        <dbReference type="ChEBI" id="CHEBI:18248"/>
    </ligandPart>
</feature>
<evidence type="ECO:0000256" key="5">
    <source>
        <dbReference type="ARBA" id="ARBA00022692"/>
    </source>
</evidence>
<keyword evidence="10 13" id="KW-0503">Monooxygenase</keyword>
<dbReference type="Pfam" id="PF00067">
    <property type="entry name" value="p450"/>
    <property type="match status" value="1"/>
</dbReference>
<evidence type="ECO:0000256" key="14">
    <source>
        <dbReference type="SAM" id="Phobius"/>
    </source>
</evidence>
<evidence type="ECO:0008006" key="17">
    <source>
        <dbReference type="Google" id="ProtNLM"/>
    </source>
</evidence>
<evidence type="ECO:0000256" key="2">
    <source>
        <dbReference type="ARBA" id="ARBA00004167"/>
    </source>
</evidence>
<dbReference type="InterPro" id="IPR036396">
    <property type="entry name" value="Cyt_P450_sf"/>
</dbReference>
<keyword evidence="16" id="KW-1185">Reference proteome</keyword>
<dbReference type="PANTHER" id="PTHR47955">
    <property type="entry name" value="CYTOCHROME P450 FAMILY 71 PROTEIN"/>
    <property type="match status" value="1"/>
</dbReference>
<protein>
    <recommendedName>
        <fullName evidence="17">Cytochrome P450</fullName>
    </recommendedName>
</protein>
<dbReference type="AlphaFoldDB" id="A0AAV0K067"/>
<keyword evidence="4 12" id="KW-0349">Heme</keyword>
<keyword evidence="5 14" id="KW-0812">Transmembrane</keyword>
<evidence type="ECO:0000256" key="9">
    <source>
        <dbReference type="ARBA" id="ARBA00023004"/>
    </source>
</evidence>
<keyword evidence="9 12" id="KW-0408">Iron</keyword>
<name>A0AAV0K067_9ROSI</name>
<feature type="transmembrane region" description="Helical" evidence="14">
    <location>
        <begin position="6"/>
        <end position="23"/>
    </location>
</feature>
<comment type="subcellular location">
    <subcellularLocation>
        <location evidence="2">Membrane</location>
        <topology evidence="2">Single-pass membrane protein</topology>
    </subcellularLocation>
</comment>
<evidence type="ECO:0000256" key="10">
    <source>
        <dbReference type="ARBA" id="ARBA00023033"/>
    </source>
</evidence>
<dbReference type="GO" id="GO:0020037">
    <property type="term" value="F:heme binding"/>
    <property type="evidence" value="ECO:0007669"/>
    <property type="project" value="InterPro"/>
</dbReference>
<dbReference type="Proteomes" id="UP001154282">
    <property type="component" value="Unassembled WGS sequence"/>
</dbReference>
<keyword evidence="7 14" id="KW-1133">Transmembrane helix</keyword>
<dbReference type="PROSITE" id="PS00086">
    <property type="entry name" value="CYTOCHROME_P450"/>
    <property type="match status" value="1"/>
</dbReference>
<dbReference type="FunFam" id="1.10.630.10:FF:000011">
    <property type="entry name" value="Cytochrome P450 83B1"/>
    <property type="match status" value="1"/>
</dbReference>
<dbReference type="EMBL" id="CAMGYJ010000005">
    <property type="protein sequence ID" value="CAI0415082.1"/>
    <property type="molecule type" value="Genomic_DNA"/>
</dbReference>
<dbReference type="GO" id="GO:0004497">
    <property type="term" value="F:monooxygenase activity"/>
    <property type="evidence" value="ECO:0007669"/>
    <property type="project" value="UniProtKB-KW"/>
</dbReference>
<comment type="caution">
    <text evidence="15">The sequence shown here is derived from an EMBL/GenBank/DDBJ whole genome shotgun (WGS) entry which is preliminary data.</text>
</comment>
<keyword evidence="11 14" id="KW-0472">Membrane</keyword>
<evidence type="ECO:0000256" key="8">
    <source>
        <dbReference type="ARBA" id="ARBA00023002"/>
    </source>
</evidence>
<gene>
    <name evidence="15" type="ORF">LITE_LOCUS16503</name>
</gene>
<dbReference type="SUPFAM" id="SSF48264">
    <property type="entry name" value="Cytochrome P450"/>
    <property type="match status" value="1"/>
</dbReference>
<evidence type="ECO:0000313" key="15">
    <source>
        <dbReference type="EMBL" id="CAI0415082.1"/>
    </source>
</evidence>
<dbReference type="PRINTS" id="PR00463">
    <property type="entry name" value="EP450I"/>
</dbReference>
<evidence type="ECO:0000256" key="6">
    <source>
        <dbReference type="ARBA" id="ARBA00022723"/>
    </source>
</evidence>
<evidence type="ECO:0000313" key="16">
    <source>
        <dbReference type="Proteomes" id="UP001154282"/>
    </source>
</evidence>
<dbReference type="Gene3D" id="1.10.630.10">
    <property type="entry name" value="Cytochrome P450"/>
    <property type="match status" value="1"/>
</dbReference>
<evidence type="ECO:0000256" key="12">
    <source>
        <dbReference type="PIRSR" id="PIRSR602401-1"/>
    </source>
</evidence>
<dbReference type="InterPro" id="IPR002401">
    <property type="entry name" value="Cyt_P450_E_grp-I"/>
</dbReference>
<keyword evidence="8 13" id="KW-0560">Oxidoreductase</keyword>
<evidence type="ECO:0000256" key="3">
    <source>
        <dbReference type="ARBA" id="ARBA00010617"/>
    </source>
</evidence>
<evidence type="ECO:0000256" key="7">
    <source>
        <dbReference type="ARBA" id="ARBA00022989"/>
    </source>
</evidence>
<proteinExistence type="inferred from homology"/>
<dbReference type="PANTHER" id="PTHR47955:SF22">
    <property type="entry name" value="CYTOCHROME P450 83B1-LIKE"/>
    <property type="match status" value="1"/>
</dbReference>
<comment type="similarity">
    <text evidence="3 13">Belongs to the cytochrome P450 family.</text>
</comment>
<accession>A0AAV0K067</accession>
<dbReference type="GO" id="GO:0016705">
    <property type="term" value="F:oxidoreductase activity, acting on paired donors, with incorporation or reduction of molecular oxygen"/>
    <property type="evidence" value="ECO:0007669"/>
    <property type="project" value="InterPro"/>
</dbReference>
<comment type="cofactor">
    <cofactor evidence="1 12">
        <name>heme</name>
        <dbReference type="ChEBI" id="CHEBI:30413"/>
    </cofactor>
</comment>
<evidence type="ECO:0000256" key="11">
    <source>
        <dbReference type="ARBA" id="ARBA00023136"/>
    </source>
</evidence>
<organism evidence="15 16">
    <name type="scientific">Linum tenue</name>
    <dbReference type="NCBI Taxonomy" id="586396"/>
    <lineage>
        <taxon>Eukaryota</taxon>
        <taxon>Viridiplantae</taxon>
        <taxon>Streptophyta</taxon>
        <taxon>Embryophyta</taxon>
        <taxon>Tracheophyta</taxon>
        <taxon>Spermatophyta</taxon>
        <taxon>Magnoliopsida</taxon>
        <taxon>eudicotyledons</taxon>
        <taxon>Gunneridae</taxon>
        <taxon>Pentapetalae</taxon>
        <taxon>rosids</taxon>
        <taxon>fabids</taxon>
        <taxon>Malpighiales</taxon>
        <taxon>Linaceae</taxon>
        <taxon>Linum</taxon>
    </lineage>
</organism>
<evidence type="ECO:0000256" key="13">
    <source>
        <dbReference type="RuleBase" id="RU000461"/>
    </source>
</evidence>
<dbReference type="InterPro" id="IPR017972">
    <property type="entry name" value="Cyt_P450_CS"/>
</dbReference>
<dbReference type="CDD" id="cd11072">
    <property type="entry name" value="CYP71-like"/>
    <property type="match status" value="1"/>
</dbReference>
<sequence length="503" mass="57047">MAPSLITYILLALPFILAFLVHNRKKIRSNQARLPPGPTGLPFIGNLLQLDPAAPHRYLWQLSKKHGPLTSLRLASARVVVASTAEMAQQVMKSQDLVFCSRPTAIGTQKLSYGGRDLAFSPYNEYFREMRKLCVVHLFSLPRVQSFRPIRECEVSKLIDRISESSGRGPFDMSEAMRSLTTAIICRVAFGTSYDDERSVARFQSLLNETQAMFTSFFVADHFPLLGFVDRLSGLNRRLEKNFEEFDAFYQEIIDHHLDPNRSKTEQDEDILDVLLQIKEDPSYKIRLTFDHIKALLMNIFVGGTDSSAATVIWTMTYLVKNPGVMAKAQREVRELIGKKGFVNEEDMQQLAYLKAVIKESMRLQPTAPLLVPRESTEDCRLGGYEIPAKTIVYVNIWAIGRDPETWGENPEEFRPERFMENSSIDVKGADFELIPFGAGRRMCPAMHMGLANVELSLANLLYAFDWGMPDGMKNEDLDMDVQPGVAMHKKNPLRLVATKWVL</sequence>
<evidence type="ECO:0000256" key="4">
    <source>
        <dbReference type="ARBA" id="ARBA00022617"/>
    </source>
</evidence>
<reference evidence="15" key="1">
    <citation type="submission" date="2022-08" db="EMBL/GenBank/DDBJ databases">
        <authorList>
            <person name="Gutierrez-Valencia J."/>
        </authorList>
    </citation>
    <scope>NUCLEOTIDE SEQUENCE</scope>
</reference>
<dbReference type="PRINTS" id="PR00385">
    <property type="entry name" value="P450"/>
</dbReference>
<dbReference type="GO" id="GO:0005506">
    <property type="term" value="F:iron ion binding"/>
    <property type="evidence" value="ECO:0007669"/>
    <property type="project" value="InterPro"/>
</dbReference>
<evidence type="ECO:0000256" key="1">
    <source>
        <dbReference type="ARBA" id="ARBA00001971"/>
    </source>
</evidence>
<dbReference type="GO" id="GO:0016020">
    <property type="term" value="C:membrane"/>
    <property type="evidence" value="ECO:0007669"/>
    <property type="project" value="UniProtKB-SubCell"/>
</dbReference>
<dbReference type="InterPro" id="IPR001128">
    <property type="entry name" value="Cyt_P450"/>
</dbReference>